<evidence type="ECO:0000313" key="10">
    <source>
        <dbReference type="Proteomes" id="UP000821853"/>
    </source>
</evidence>
<dbReference type="VEuPathDB" id="VectorBase:HLOH_058143"/>
<evidence type="ECO:0000313" key="9">
    <source>
        <dbReference type="EMBL" id="KAH9363749.1"/>
    </source>
</evidence>
<dbReference type="SUPFAM" id="SSF56436">
    <property type="entry name" value="C-type lectin-like"/>
    <property type="match status" value="1"/>
</dbReference>
<evidence type="ECO:0000256" key="6">
    <source>
        <dbReference type="ARBA" id="ARBA00022837"/>
    </source>
</evidence>
<dbReference type="Gene3D" id="3.10.100.10">
    <property type="entry name" value="Mannose-Binding Protein A, subunit A"/>
    <property type="match status" value="1"/>
</dbReference>
<dbReference type="CDD" id="cd00037">
    <property type="entry name" value="CLECT"/>
    <property type="match status" value="1"/>
</dbReference>
<dbReference type="SUPFAM" id="SSF49785">
    <property type="entry name" value="Galactose-binding domain-like"/>
    <property type="match status" value="1"/>
</dbReference>
<evidence type="ECO:0000259" key="8">
    <source>
        <dbReference type="SMART" id="SM00607"/>
    </source>
</evidence>
<dbReference type="Pfam" id="PF22633">
    <property type="entry name" value="F5_F8_type_C_2"/>
    <property type="match status" value="1"/>
</dbReference>
<dbReference type="InterPro" id="IPR008979">
    <property type="entry name" value="Galactose-bd-like_sf"/>
</dbReference>
<dbReference type="InterPro" id="IPR016187">
    <property type="entry name" value="CTDL_fold"/>
</dbReference>
<dbReference type="GO" id="GO:0042806">
    <property type="term" value="F:fucose binding"/>
    <property type="evidence" value="ECO:0007669"/>
    <property type="project" value="UniProtKB-ARBA"/>
</dbReference>
<keyword evidence="10" id="KW-1185">Reference proteome</keyword>
<dbReference type="AlphaFoldDB" id="A0A9J6FL07"/>
<evidence type="ECO:0000256" key="7">
    <source>
        <dbReference type="ARBA" id="ARBA00023157"/>
    </source>
</evidence>
<organism evidence="9 10">
    <name type="scientific">Haemaphysalis longicornis</name>
    <name type="common">Bush tick</name>
    <dbReference type="NCBI Taxonomy" id="44386"/>
    <lineage>
        <taxon>Eukaryota</taxon>
        <taxon>Metazoa</taxon>
        <taxon>Ecdysozoa</taxon>
        <taxon>Arthropoda</taxon>
        <taxon>Chelicerata</taxon>
        <taxon>Arachnida</taxon>
        <taxon>Acari</taxon>
        <taxon>Parasitiformes</taxon>
        <taxon>Ixodida</taxon>
        <taxon>Ixodoidea</taxon>
        <taxon>Ixodidae</taxon>
        <taxon>Haemaphysalinae</taxon>
        <taxon>Haemaphysalis</taxon>
    </lineage>
</organism>
<gene>
    <name evidence="9" type="ORF">HPB48_006769</name>
</gene>
<evidence type="ECO:0000256" key="1">
    <source>
        <dbReference type="ARBA" id="ARBA00002219"/>
    </source>
</evidence>
<dbReference type="OMA" id="QHECETE"/>
<dbReference type="GO" id="GO:0046872">
    <property type="term" value="F:metal ion binding"/>
    <property type="evidence" value="ECO:0007669"/>
    <property type="project" value="UniProtKB-KW"/>
</dbReference>
<keyword evidence="4" id="KW-0479">Metal-binding</keyword>
<keyword evidence="6" id="KW-0106">Calcium</keyword>
<evidence type="ECO:0000256" key="3">
    <source>
        <dbReference type="ARBA" id="ARBA00011233"/>
    </source>
</evidence>
<accession>A0A9J6FL07</accession>
<sequence length="248" mass="28010">MSERLTAVNVAYGKPANQSSTVRGGDARNANDGDLTTLHENRFCTETKTENAPWWQVDLLQPYQVRVVRLLTRGCCGHKPLHDLEIRVSNQSSLQGSRLCAWYPGTLEDGSTKDFECAYPILGRYVYIHMVGGEGSLSLCEVMVFTTNEFSPDRCGNRVEPLELTTFIRKCYEFQGTRGGSFQDASSYCQTHGGLLVHTVDELTLPFISAELERRRDKLKSKLVWMGAQRRTGIGQGKRGWYWVSVDW</sequence>
<dbReference type="InterPro" id="IPR051941">
    <property type="entry name" value="BG_Antigen-Binding_Lectin"/>
</dbReference>
<dbReference type="InterPro" id="IPR006585">
    <property type="entry name" value="FTP1"/>
</dbReference>
<reference evidence="9 10" key="1">
    <citation type="journal article" date="2020" name="Cell">
        <title>Large-Scale Comparative Analyses of Tick Genomes Elucidate Their Genetic Diversity and Vector Capacities.</title>
        <authorList>
            <consortium name="Tick Genome and Microbiome Consortium (TIGMIC)"/>
            <person name="Jia N."/>
            <person name="Wang J."/>
            <person name="Shi W."/>
            <person name="Du L."/>
            <person name="Sun Y."/>
            <person name="Zhan W."/>
            <person name="Jiang J.F."/>
            <person name="Wang Q."/>
            <person name="Zhang B."/>
            <person name="Ji P."/>
            <person name="Bell-Sakyi L."/>
            <person name="Cui X.M."/>
            <person name="Yuan T.T."/>
            <person name="Jiang B.G."/>
            <person name="Yang W.F."/>
            <person name="Lam T.T."/>
            <person name="Chang Q.C."/>
            <person name="Ding S.J."/>
            <person name="Wang X.J."/>
            <person name="Zhu J.G."/>
            <person name="Ruan X.D."/>
            <person name="Zhao L."/>
            <person name="Wei J.T."/>
            <person name="Ye R.Z."/>
            <person name="Que T.C."/>
            <person name="Du C.H."/>
            <person name="Zhou Y.H."/>
            <person name="Cheng J.X."/>
            <person name="Dai P.F."/>
            <person name="Guo W.B."/>
            <person name="Han X.H."/>
            <person name="Huang E.J."/>
            <person name="Li L.F."/>
            <person name="Wei W."/>
            <person name="Gao Y.C."/>
            <person name="Liu J.Z."/>
            <person name="Shao H.Z."/>
            <person name="Wang X."/>
            <person name="Wang C.C."/>
            <person name="Yang T.C."/>
            <person name="Huo Q.B."/>
            <person name="Li W."/>
            <person name="Chen H.Y."/>
            <person name="Chen S.E."/>
            <person name="Zhou L.G."/>
            <person name="Ni X.B."/>
            <person name="Tian J.H."/>
            <person name="Sheng Y."/>
            <person name="Liu T."/>
            <person name="Pan Y.S."/>
            <person name="Xia L.Y."/>
            <person name="Li J."/>
            <person name="Zhao F."/>
            <person name="Cao W.C."/>
        </authorList>
    </citation>
    <scope>NUCLEOTIDE SEQUENCE [LARGE SCALE GENOMIC DNA]</scope>
    <source>
        <strain evidence="9">HaeL-2018</strain>
    </source>
</reference>
<feature type="domain" description="Fucolectin tachylectin-4 pentraxin-1" evidence="8">
    <location>
        <begin position="7"/>
        <end position="153"/>
    </location>
</feature>
<dbReference type="EMBL" id="JABSTR010000002">
    <property type="protein sequence ID" value="KAH9363749.1"/>
    <property type="molecule type" value="Genomic_DNA"/>
</dbReference>
<dbReference type="Proteomes" id="UP000821853">
    <property type="component" value="Chromosome 10"/>
</dbReference>
<keyword evidence="5" id="KW-0430">Lectin</keyword>
<dbReference type="FunFam" id="2.60.120.260:FF:000105">
    <property type="entry name" value="Sushi, von Willebrand factor type A, EGF and pentraxin domain-containing protein 1"/>
    <property type="match status" value="1"/>
</dbReference>
<proteinExistence type="inferred from homology"/>
<dbReference type="GO" id="GO:0001868">
    <property type="term" value="P:regulation of complement activation, lectin pathway"/>
    <property type="evidence" value="ECO:0007669"/>
    <property type="project" value="UniProtKB-ARBA"/>
</dbReference>
<dbReference type="SMART" id="SM00607">
    <property type="entry name" value="FTP"/>
    <property type="match status" value="1"/>
</dbReference>
<comment type="subunit">
    <text evidence="3">Homotrimer.</text>
</comment>
<name>A0A9J6FL07_HAELO</name>
<comment type="caution">
    <text evidence="9">The sequence shown here is derived from an EMBL/GenBank/DDBJ whole genome shotgun (WGS) entry which is preliminary data.</text>
</comment>
<dbReference type="GO" id="GO:0010185">
    <property type="term" value="P:regulation of cellular defense response"/>
    <property type="evidence" value="ECO:0007669"/>
    <property type="project" value="UniProtKB-ARBA"/>
</dbReference>
<evidence type="ECO:0000256" key="2">
    <source>
        <dbReference type="ARBA" id="ARBA00010147"/>
    </source>
</evidence>
<dbReference type="OrthoDB" id="406096at2759"/>
<dbReference type="InterPro" id="IPR016186">
    <property type="entry name" value="C-type_lectin-like/link_sf"/>
</dbReference>
<comment type="function">
    <text evidence="1">Acts as a defensive agent. Recognizes blood group fucosylated oligosaccharides including A, B, H and Lewis B-type antigens. Does not recognize Lewis A antigen and has low affinity for monovalent haptens.</text>
</comment>
<dbReference type="PANTHER" id="PTHR45713">
    <property type="entry name" value="FTP DOMAIN-CONTAINING PROTEIN"/>
    <property type="match status" value="1"/>
</dbReference>
<keyword evidence="7" id="KW-1015">Disulfide bond</keyword>
<comment type="similarity">
    <text evidence="2">Belongs to the fucolectin family.</text>
</comment>
<dbReference type="Gene3D" id="2.60.120.260">
    <property type="entry name" value="Galactose-binding domain-like"/>
    <property type="match status" value="1"/>
</dbReference>
<evidence type="ECO:0000256" key="4">
    <source>
        <dbReference type="ARBA" id="ARBA00022723"/>
    </source>
</evidence>
<dbReference type="PANTHER" id="PTHR45713:SF15">
    <property type="entry name" value="F5_8 TYPE C DOMAIN-CONTAINING PROTEIN"/>
    <property type="match status" value="1"/>
</dbReference>
<protein>
    <recommendedName>
        <fullName evidence="8">Fucolectin tachylectin-4 pentraxin-1 domain-containing protein</fullName>
    </recommendedName>
</protein>
<evidence type="ECO:0000256" key="5">
    <source>
        <dbReference type="ARBA" id="ARBA00022734"/>
    </source>
</evidence>